<gene>
    <name evidence="1" type="ORF">DICSQDRAFT_138833</name>
</gene>
<dbReference type="OrthoDB" id="2747895at2759"/>
<dbReference type="Proteomes" id="UP000053319">
    <property type="component" value="Unassembled WGS sequence"/>
</dbReference>
<evidence type="ECO:0000313" key="2">
    <source>
        <dbReference type="Proteomes" id="UP000053319"/>
    </source>
</evidence>
<dbReference type="AlphaFoldDB" id="R7STN8"/>
<dbReference type="OMA" id="MDEFCTI"/>
<dbReference type="RefSeq" id="XP_007368225.1">
    <property type="nucleotide sequence ID" value="XM_007368163.1"/>
</dbReference>
<evidence type="ECO:0000313" key="1">
    <source>
        <dbReference type="EMBL" id="EJF59105.1"/>
    </source>
</evidence>
<sequence length="67" mass="7156">MDEFCTITLAASESFQAHPSPNTPSSSLRLCGDLSSHDRAALLAHITTSNPVNEDSNAQYQAYCVIG</sequence>
<dbReference type="HOGENOM" id="CLU_2812307_0_0_1"/>
<protein>
    <submittedName>
        <fullName evidence="1">Uncharacterized protein</fullName>
    </submittedName>
</protein>
<name>R7STN8_DICSQ</name>
<dbReference type="GeneID" id="18835786"/>
<dbReference type="EMBL" id="JH719428">
    <property type="protein sequence ID" value="EJF59105.1"/>
    <property type="molecule type" value="Genomic_DNA"/>
</dbReference>
<proteinExistence type="predicted"/>
<accession>R7STN8</accession>
<dbReference type="KEGG" id="dsq:DICSQDRAFT_138833"/>
<organism evidence="1 2">
    <name type="scientific">Dichomitus squalens (strain LYAD-421)</name>
    <name type="common">Western red white-rot fungus</name>
    <dbReference type="NCBI Taxonomy" id="732165"/>
    <lineage>
        <taxon>Eukaryota</taxon>
        <taxon>Fungi</taxon>
        <taxon>Dikarya</taxon>
        <taxon>Basidiomycota</taxon>
        <taxon>Agaricomycotina</taxon>
        <taxon>Agaricomycetes</taxon>
        <taxon>Polyporales</taxon>
        <taxon>Polyporaceae</taxon>
        <taxon>Dichomitus</taxon>
    </lineage>
</organism>
<reference evidence="1 2" key="1">
    <citation type="journal article" date="2012" name="Science">
        <title>The Paleozoic origin of enzymatic lignin decomposition reconstructed from 31 fungal genomes.</title>
        <authorList>
            <person name="Floudas D."/>
            <person name="Binder M."/>
            <person name="Riley R."/>
            <person name="Barry K."/>
            <person name="Blanchette R.A."/>
            <person name="Henrissat B."/>
            <person name="Martinez A.T."/>
            <person name="Otillar R."/>
            <person name="Spatafora J.W."/>
            <person name="Yadav J.S."/>
            <person name="Aerts A."/>
            <person name="Benoit I."/>
            <person name="Boyd A."/>
            <person name="Carlson A."/>
            <person name="Copeland A."/>
            <person name="Coutinho P.M."/>
            <person name="de Vries R.P."/>
            <person name="Ferreira P."/>
            <person name="Findley K."/>
            <person name="Foster B."/>
            <person name="Gaskell J."/>
            <person name="Glotzer D."/>
            <person name="Gorecki P."/>
            <person name="Heitman J."/>
            <person name="Hesse C."/>
            <person name="Hori C."/>
            <person name="Igarashi K."/>
            <person name="Jurgens J.A."/>
            <person name="Kallen N."/>
            <person name="Kersten P."/>
            <person name="Kohler A."/>
            <person name="Kuees U."/>
            <person name="Kumar T.K.A."/>
            <person name="Kuo A."/>
            <person name="LaButti K."/>
            <person name="Larrondo L.F."/>
            <person name="Lindquist E."/>
            <person name="Ling A."/>
            <person name="Lombard V."/>
            <person name="Lucas S."/>
            <person name="Lundell T."/>
            <person name="Martin R."/>
            <person name="McLaughlin D.J."/>
            <person name="Morgenstern I."/>
            <person name="Morin E."/>
            <person name="Murat C."/>
            <person name="Nagy L.G."/>
            <person name="Nolan M."/>
            <person name="Ohm R.A."/>
            <person name="Patyshakuliyeva A."/>
            <person name="Rokas A."/>
            <person name="Ruiz-Duenas F.J."/>
            <person name="Sabat G."/>
            <person name="Salamov A."/>
            <person name="Samejima M."/>
            <person name="Schmutz J."/>
            <person name="Slot J.C."/>
            <person name="St John F."/>
            <person name="Stenlid J."/>
            <person name="Sun H."/>
            <person name="Sun S."/>
            <person name="Syed K."/>
            <person name="Tsang A."/>
            <person name="Wiebenga A."/>
            <person name="Young D."/>
            <person name="Pisabarro A."/>
            <person name="Eastwood D.C."/>
            <person name="Martin F."/>
            <person name="Cullen D."/>
            <person name="Grigoriev I.V."/>
            <person name="Hibbett D.S."/>
        </authorList>
    </citation>
    <scope>NUCLEOTIDE SEQUENCE [LARGE SCALE GENOMIC DNA]</scope>
    <source>
        <strain evidence="1 2">LYAD-421 SS1</strain>
    </source>
</reference>